<protein>
    <submittedName>
        <fullName evidence="1">Uncharacterized protein</fullName>
    </submittedName>
</protein>
<accession>A0A150XCC8</accession>
<dbReference type="OrthoDB" id="6281169at2"/>
<organism evidence="1 2">
    <name type="scientific">Roseivirga spongicola</name>
    <dbReference type="NCBI Taxonomy" id="333140"/>
    <lineage>
        <taxon>Bacteria</taxon>
        <taxon>Pseudomonadati</taxon>
        <taxon>Bacteroidota</taxon>
        <taxon>Cytophagia</taxon>
        <taxon>Cytophagales</taxon>
        <taxon>Roseivirgaceae</taxon>
        <taxon>Roseivirga</taxon>
    </lineage>
</organism>
<dbReference type="STRING" id="333140.AWW68_19565"/>
<evidence type="ECO:0000313" key="1">
    <source>
        <dbReference type="EMBL" id="KYG76389.1"/>
    </source>
</evidence>
<evidence type="ECO:0000313" key="2">
    <source>
        <dbReference type="Proteomes" id="UP000075606"/>
    </source>
</evidence>
<dbReference type="EMBL" id="LRPC01000007">
    <property type="protein sequence ID" value="KYG76389.1"/>
    <property type="molecule type" value="Genomic_DNA"/>
</dbReference>
<gene>
    <name evidence="1" type="ORF">AWW68_19565</name>
</gene>
<keyword evidence="2" id="KW-1185">Reference proteome</keyword>
<proteinExistence type="predicted"/>
<dbReference type="AlphaFoldDB" id="A0A150XCC8"/>
<reference evidence="1 2" key="1">
    <citation type="submission" date="2016-01" db="EMBL/GenBank/DDBJ databases">
        <title>Genome sequencing of Roseivirga spongicola UST030701-084.</title>
        <authorList>
            <person name="Selvaratnam C."/>
            <person name="Thevarajoo S."/>
            <person name="Goh K.M."/>
            <person name="Ee R."/>
            <person name="Chan K.-G."/>
            <person name="Chong C.S."/>
        </authorList>
    </citation>
    <scope>NUCLEOTIDE SEQUENCE [LARGE SCALE GENOMIC DNA]</scope>
    <source>
        <strain evidence="1 2">UST030701-084</strain>
    </source>
</reference>
<dbReference type="Proteomes" id="UP000075606">
    <property type="component" value="Unassembled WGS sequence"/>
</dbReference>
<dbReference type="RefSeq" id="WP_068218984.1">
    <property type="nucleotide sequence ID" value="NZ_LRPC01000007.1"/>
</dbReference>
<name>A0A150XCC8_9BACT</name>
<sequence length="628" mass="66945">MAVDKTELLNDLLVRVGQLQLEVADAKESGSAWQEKQDLAYFLYLCHTVISFDRTDTWTDAQFEIVEDRLRRAGGLDKVGQYSLNDLTIPFATLSDDIFTETDPTVPTHVKQILTTDIIEWDAAHTHTSDTDNPHSVTKTQVGLGNADNTADIDKPVSTSQAAADAAIQAFSIQRANHTGTQTASTISDFDTEVANNSAVAANTAKVSNATHTGDVTGDTALTIANDAVTNAKAANMAQNTIKGRVTASTGDPEDLTATQVRSIINVEDGATANSSDADLLNRANHTGTQAQSTIVDLETDLSGKYDKSGGTISGDVSLEKAAPNLDLVDSGSTRHWRFRQHVDKLYFQSSTNSYGTSSNILTFEDGIATFYARVKGFDATESDDFVTKSQLDAVGSGASDHGALTGLSDDDHTQYHTDARALTWLGTRSTTDLSEGSNLYYTTARANAAIDTRVDKAFVDALNVDADTLDGVDSGSFIRSDADDTVSANTTWEDDNKIYLGTSSTKRSFIATYFSTGNTVFTKESGGDLYINNETEGGDILLLTTPSGGGASSSIYIRGDLGVSLLHQSTQCFSTTSNGIKIGNGGLNTAPSSSSDTGEVGAIRFANDYIYVCTSVNTWKRAAISTW</sequence>
<comment type="caution">
    <text evidence="1">The sequence shown here is derived from an EMBL/GenBank/DDBJ whole genome shotgun (WGS) entry which is preliminary data.</text>
</comment>